<keyword evidence="7" id="KW-0393">Immunoglobulin domain</keyword>
<dbReference type="InterPro" id="IPR036179">
    <property type="entry name" value="Ig-like_dom_sf"/>
</dbReference>
<dbReference type="GO" id="GO:0002474">
    <property type="term" value="P:antigen processing and presentation of peptide antigen via MHC class I"/>
    <property type="evidence" value="ECO:0007669"/>
    <property type="project" value="UniProtKB-KW"/>
</dbReference>
<evidence type="ECO:0000259" key="9">
    <source>
        <dbReference type="PROSITE" id="PS50835"/>
    </source>
</evidence>
<feature type="transmembrane region" description="Helical" evidence="8">
    <location>
        <begin position="276"/>
        <end position="299"/>
    </location>
</feature>
<dbReference type="SUPFAM" id="SSF48726">
    <property type="entry name" value="Immunoglobulin"/>
    <property type="match status" value="1"/>
</dbReference>
<keyword evidence="4" id="KW-0490">MHC I</keyword>
<dbReference type="Proteomes" id="UP000823561">
    <property type="component" value="Chromosome 14"/>
</dbReference>
<dbReference type="PANTHER" id="PTHR19944">
    <property type="entry name" value="MHC CLASS II-RELATED"/>
    <property type="match status" value="1"/>
</dbReference>
<dbReference type="GO" id="GO:0005576">
    <property type="term" value="C:extracellular region"/>
    <property type="evidence" value="ECO:0007669"/>
    <property type="project" value="UniProtKB-SubCell"/>
</dbReference>
<protein>
    <recommendedName>
        <fullName evidence="3">Beta-2-microglobulin</fullName>
    </recommendedName>
</protein>
<dbReference type="Pfam" id="PF07654">
    <property type="entry name" value="C1-set"/>
    <property type="match status" value="1"/>
</dbReference>
<sequence>MMQIQALLYSLALSHLKIETKIHVCHVAGDAAVKKLRIGCLCCTQLVCYIRERRKMGSILALHLLVSLLQFSQNMAWTDYEAVSILAYTRLTSRDSVEQGVLVLVNEAVFAYFNATEKTFLLRPTAMAGFSVLEAKERMYCVSEVINAFPRQQDYLDKLIKQTNGAKPPKLSPSVNVYSHFPAMPGSPNYLYCYATGFYPGDIEISFVLNGRPFPGPTESSDLVYGEDWTFRVFKYISILPLPGEVYECFVNHSSLAQPKITVWRPEVSKTIGASVWLTAVVAAACGGALGCFMSVFVWRQRNVTK</sequence>
<evidence type="ECO:0000256" key="4">
    <source>
        <dbReference type="ARBA" id="ARBA00022451"/>
    </source>
</evidence>
<feature type="domain" description="Ig-like" evidence="9">
    <location>
        <begin position="169"/>
        <end position="262"/>
    </location>
</feature>
<dbReference type="PROSITE" id="PS00290">
    <property type="entry name" value="IG_MHC"/>
    <property type="match status" value="1"/>
</dbReference>
<dbReference type="Gene3D" id="2.60.40.10">
    <property type="entry name" value="Immunoglobulins"/>
    <property type="match status" value="1"/>
</dbReference>
<dbReference type="PROSITE" id="PS50835">
    <property type="entry name" value="IG_LIKE"/>
    <property type="match status" value="1"/>
</dbReference>
<evidence type="ECO:0000256" key="7">
    <source>
        <dbReference type="ARBA" id="ARBA00023319"/>
    </source>
</evidence>
<dbReference type="SMART" id="SM00407">
    <property type="entry name" value="IGc1"/>
    <property type="match status" value="1"/>
</dbReference>
<evidence type="ECO:0000256" key="8">
    <source>
        <dbReference type="SAM" id="Phobius"/>
    </source>
</evidence>
<comment type="caution">
    <text evidence="10">The sequence shown here is derived from an EMBL/GenBank/DDBJ whole genome shotgun (WGS) entry which is preliminary data.</text>
</comment>
<organism evidence="10 11">
    <name type="scientific">Alosa alosa</name>
    <name type="common">allis shad</name>
    <dbReference type="NCBI Taxonomy" id="278164"/>
    <lineage>
        <taxon>Eukaryota</taxon>
        <taxon>Metazoa</taxon>
        <taxon>Chordata</taxon>
        <taxon>Craniata</taxon>
        <taxon>Vertebrata</taxon>
        <taxon>Euteleostomi</taxon>
        <taxon>Actinopterygii</taxon>
        <taxon>Neopterygii</taxon>
        <taxon>Teleostei</taxon>
        <taxon>Clupei</taxon>
        <taxon>Clupeiformes</taxon>
        <taxon>Clupeoidei</taxon>
        <taxon>Clupeidae</taxon>
        <taxon>Alosa</taxon>
    </lineage>
</organism>
<dbReference type="EMBL" id="JADWDJ010000014">
    <property type="protein sequence ID" value="KAG5270013.1"/>
    <property type="molecule type" value="Genomic_DNA"/>
</dbReference>
<name>A0AAV6G4N8_9TELE</name>
<evidence type="ECO:0000256" key="2">
    <source>
        <dbReference type="ARBA" id="ARBA00009564"/>
    </source>
</evidence>
<evidence type="ECO:0000313" key="11">
    <source>
        <dbReference type="Proteomes" id="UP000823561"/>
    </source>
</evidence>
<evidence type="ECO:0000256" key="5">
    <source>
        <dbReference type="ARBA" id="ARBA00022525"/>
    </source>
</evidence>
<dbReference type="InterPro" id="IPR013783">
    <property type="entry name" value="Ig-like_fold"/>
</dbReference>
<keyword evidence="8" id="KW-0472">Membrane</keyword>
<keyword evidence="8" id="KW-1133">Transmembrane helix</keyword>
<dbReference type="InterPro" id="IPR003597">
    <property type="entry name" value="Ig_C1-set"/>
</dbReference>
<proteinExistence type="inferred from homology"/>
<dbReference type="AlphaFoldDB" id="A0AAV6G4N8"/>
<evidence type="ECO:0000313" key="10">
    <source>
        <dbReference type="EMBL" id="KAG5270013.1"/>
    </source>
</evidence>
<dbReference type="InterPro" id="IPR007110">
    <property type="entry name" value="Ig-like_dom"/>
</dbReference>
<keyword evidence="11" id="KW-1185">Reference proteome</keyword>
<dbReference type="InterPro" id="IPR003006">
    <property type="entry name" value="Ig/MHC_CS"/>
</dbReference>
<comment type="similarity">
    <text evidence="2">Belongs to the beta-2-microglobulin family.</text>
</comment>
<gene>
    <name evidence="10" type="ORF">AALO_G00187660</name>
</gene>
<dbReference type="InterPro" id="IPR050160">
    <property type="entry name" value="MHC/Immunoglobulin"/>
</dbReference>
<evidence type="ECO:0000256" key="1">
    <source>
        <dbReference type="ARBA" id="ARBA00004613"/>
    </source>
</evidence>
<comment type="subcellular location">
    <subcellularLocation>
        <location evidence="1">Secreted</location>
    </subcellularLocation>
</comment>
<keyword evidence="6" id="KW-0391">Immunity</keyword>
<evidence type="ECO:0000256" key="6">
    <source>
        <dbReference type="ARBA" id="ARBA00022859"/>
    </source>
</evidence>
<evidence type="ECO:0000256" key="3">
    <source>
        <dbReference type="ARBA" id="ARBA00018767"/>
    </source>
</evidence>
<reference evidence="10" key="1">
    <citation type="submission" date="2020-10" db="EMBL/GenBank/DDBJ databases">
        <title>Chromosome-scale genome assembly of the Allis shad, Alosa alosa.</title>
        <authorList>
            <person name="Margot Z."/>
            <person name="Christophe K."/>
            <person name="Cabau C."/>
            <person name="Louis A."/>
            <person name="Berthelot C."/>
            <person name="Parey E."/>
            <person name="Roest Crollius H."/>
            <person name="Montfort J."/>
            <person name="Robinson-Rechavi M."/>
            <person name="Bucao C."/>
            <person name="Bouchez O."/>
            <person name="Gislard M."/>
            <person name="Lluch J."/>
            <person name="Milhes M."/>
            <person name="Lampietro C."/>
            <person name="Lopez Roques C."/>
            <person name="Donnadieu C."/>
            <person name="Braasch I."/>
            <person name="Desvignes T."/>
            <person name="Postlethwait J."/>
            <person name="Bobe J."/>
            <person name="Guiguen Y."/>
        </authorList>
    </citation>
    <scope>NUCLEOTIDE SEQUENCE</scope>
    <source>
        <strain evidence="10">M-15738</strain>
        <tissue evidence="10">Blood</tissue>
    </source>
</reference>
<dbReference type="GO" id="GO:0042612">
    <property type="term" value="C:MHC class I protein complex"/>
    <property type="evidence" value="ECO:0007669"/>
    <property type="project" value="UniProtKB-KW"/>
</dbReference>
<accession>A0AAV6G4N8</accession>
<dbReference type="PANTHER" id="PTHR19944:SF62">
    <property type="entry name" value="BETA-2-MICROGLOBULIN"/>
    <property type="match status" value="1"/>
</dbReference>
<keyword evidence="8" id="KW-0812">Transmembrane</keyword>
<keyword evidence="5" id="KW-0964">Secreted</keyword>